<keyword evidence="3" id="KW-1185">Reference proteome</keyword>
<organism evidence="2 3">
    <name type="scientific">Flavobacterium columnare (strain ATCC 49512 / CIP 103533 / TG 44/87)</name>
    <dbReference type="NCBI Taxonomy" id="1041826"/>
    <lineage>
        <taxon>Bacteria</taxon>
        <taxon>Pseudomonadati</taxon>
        <taxon>Bacteroidota</taxon>
        <taxon>Flavobacteriia</taxon>
        <taxon>Flavobacteriales</taxon>
        <taxon>Flavobacteriaceae</taxon>
        <taxon>Flavobacterium</taxon>
    </lineage>
</organism>
<dbReference type="EMBL" id="CP003222">
    <property type="protein sequence ID" value="AEW86781.1"/>
    <property type="molecule type" value="Genomic_DNA"/>
</dbReference>
<keyword evidence="1" id="KW-0812">Transmembrane</keyword>
<dbReference type="AlphaFoldDB" id="G8X4W5"/>
<evidence type="ECO:0000256" key="1">
    <source>
        <dbReference type="SAM" id="Phobius"/>
    </source>
</evidence>
<dbReference type="RefSeq" id="WP_014166055.1">
    <property type="nucleotide sequence ID" value="NC_016510.2"/>
</dbReference>
<dbReference type="HOGENOM" id="CLU_2093218_0_0_10"/>
<dbReference type="PROSITE" id="PS51257">
    <property type="entry name" value="PROKAR_LIPOPROTEIN"/>
    <property type="match status" value="1"/>
</dbReference>
<evidence type="ECO:0008006" key="4">
    <source>
        <dbReference type="Google" id="ProtNLM"/>
    </source>
</evidence>
<dbReference type="STRING" id="1041826.FCOL_09860"/>
<evidence type="ECO:0000313" key="2">
    <source>
        <dbReference type="EMBL" id="AEW86781.1"/>
    </source>
</evidence>
<reference evidence="2 3" key="1">
    <citation type="journal article" date="2012" name="J. Bacteriol.">
        <title>Genome Sequence of the Fish Pathogen Flavobacterium columnare ATCC 49512.</title>
        <authorList>
            <person name="Tekedar H.C."/>
            <person name="Karsi A."/>
            <person name="Gillaspy A.F."/>
            <person name="Dyer D.W."/>
            <person name="Benton N.R."/>
            <person name="Zaitshik J."/>
            <person name="Vamenta S."/>
            <person name="Banes M.M."/>
            <person name="Gulsoy N."/>
            <person name="Aboko-Cole M."/>
            <person name="Waldbieser G.C."/>
            <person name="Lawrence M.L."/>
        </authorList>
    </citation>
    <scope>NUCLEOTIDE SEQUENCE [LARGE SCALE GENOMIC DNA]</scope>
    <source>
        <strain evidence="3">ATCC 49512 / CIP 103533 / TG 44/87</strain>
    </source>
</reference>
<keyword evidence="1" id="KW-0472">Membrane</keyword>
<proteinExistence type="predicted"/>
<protein>
    <recommendedName>
        <fullName evidence="4">Lipoprotein</fullName>
    </recommendedName>
</protein>
<dbReference type="KEGG" id="fco:FCOL_09860"/>
<sequence length="116" mass="13564">MKLKYSSFYYGVIFSFVILISCKRKGQDDYLIKWRQDSFACKNIRTVKGTEFLLKKYSIEKKNIFEVRNILGKPDKGLTYLTYVIENNCDIDEDDVCELTIGFQKNLNFSLSLACN</sequence>
<gene>
    <name evidence="2" type="ordered locus">FCOL_09860</name>
</gene>
<keyword evidence="1" id="KW-1133">Transmembrane helix</keyword>
<feature type="transmembrane region" description="Helical" evidence="1">
    <location>
        <begin position="6"/>
        <end position="22"/>
    </location>
</feature>
<name>G8X4W5_FLACA</name>
<dbReference type="Proteomes" id="UP000005638">
    <property type="component" value="Chromosome"/>
</dbReference>
<accession>G8X4W5</accession>
<evidence type="ECO:0000313" key="3">
    <source>
        <dbReference type="Proteomes" id="UP000005638"/>
    </source>
</evidence>